<evidence type="ECO:0000256" key="4">
    <source>
        <dbReference type="ARBA" id="ARBA00022989"/>
    </source>
</evidence>
<gene>
    <name evidence="8" type="ORF">Acaty_c1538</name>
</gene>
<evidence type="ECO:0000256" key="5">
    <source>
        <dbReference type="ARBA" id="ARBA00023136"/>
    </source>
</evidence>
<name>A0A059ZVB7_ACICK</name>
<proteinExistence type="inferred from homology"/>
<dbReference type="Proteomes" id="UP000005522">
    <property type="component" value="Chromosome"/>
</dbReference>
<sequence>MKNWGWGAVTLAVVAVLFLVSSSFYVLHIGQAAVVLNLGHESAVEQEPGLYFKWPFVQKIEIIDTRLRNGSSEPVTVPSAAHDRLELSFFEQWRVTDPARFYRHGLDAALAEKRIDDLLKEKAANAFRDADPVRMTPVQLQRSLDGLKQELARTLQAEGIALEGLQLLKVGLPQAQLHTVYSAMEQATLDRAKAIEASGKAKATQIRDQADAEKAQILAEAYRKAQTIKGAAESEAAGIYAAASDKDPKFYAFYRSLEAYRQSLGSQDVLVLPANSRFFDVLQHGMESTSR</sequence>
<dbReference type="RefSeq" id="WP_004872415.1">
    <property type="nucleotide sequence ID" value="NZ_CP005986.1"/>
</dbReference>
<dbReference type="InterPro" id="IPR036013">
    <property type="entry name" value="Band_7/SPFH_dom_sf"/>
</dbReference>
<evidence type="ECO:0000256" key="2">
    <source>
        <dbReference type="ARBA" id="ARBA00007862"/>
    </source>
</evidence>
<organism evidence="8 9">
    <name type="scientific">Acidithiobacillus caldus (strain ATCC 51756 / DSM 8584 / KU)</name>
    <dbReference type="NCBI Taxonomy" id="637389"/>
    <lineage>
        <taxon>Bacteria</taxon>
        <taxon>Pseudomonadati</taxon>
        <taxon>Pseudomonadota</taxon>
        <taxon>Acidithiobacillia</taxon>
        <taxon>Acidithiobacillales</taxon>
        <taxon>Acidithiobacillaceae</taxon>
        <taxon>Acidithiobacillus</taxon>
    </lineage>
</organism>
<feature type="domain" description="Band 7" evidence="7">
    <location>
        <begin position="22"/>
        <end position="188"/>
    </location>
</feature>
<dbReference type="GO" id="GO:0016020">
    <property type="term" value="C:membrane"/>
    <property type="evidence" value="ECO:0007669"/>
    <property type="project" value="UniProtKB-SubCell"/>
</dbReference>
<dbReference type="SUPFAM" id="SSF117892">
    <property type="entry name" value="Band 7/SPFH domain"/>
    <property type="match status" value="1"/>
</dbReference>
<evidence type="ECO:0000313" key="9">
    <source>
        <dbReference type="Proteomes" id="UP000005522"/>
    </source>
</evidence>
<evidence type="ECO:0000256" key="1">
    <source>
        <dbReference type="ARBA" id="ARBA00004167"/>
    </source>
</evidence>
<dbReference type="PIRSF" id="PIRSF005651">
    <property type="entry name" value="HflC"/>
    <property type="match status" value="1"/>
</dbReference>
<dbReference type="HOGENOM" id="CLU_059167_3_0_6"/>
<evidence type="ECO:0000313" key="8">
    <source>
        <dbReference type="EMBL" id="AIA55403.1"/>
    </source>
</evidence>
<dbReference type="SMART" id="SM00244">
    <property type="entry name" value="PHB"/>
    <property type="match status" value="1"/>
</dbReference>
<dbReference type="PANTHER" id="PTHR42911">
    <property type="entry name" value="MODULATOR OF FTSH PROTEASE HFLC"/>
    <property type="match status" value="1"/>
</dbReference>
<dbReference type="MEROPS" id="I87.001"/>
<keyword evidence="4" id="KW-1133">Transmembrane helix</keyword>
<evidence type="ECO:0000256" key="3">
    <source>
        <dbReference type="ARBA" id="ARBA00022692"/>
    </source>
</evidence>
<dbReference type="GeneID" id="92931737"/>
<comment type="subcellular location">
    <subcellularLocation>
        <location evidence="1">Membrane</location>
        <topology evidence="1">Single-pass membrane protein</topology>
    </subcellularLocation>
</comment>
<dbReference type="KEGG" id="acz:Acaty_c1538"/>
<accession>A0A059ZVB7</accession>
<dbReference type="PANTHER" id="PTHR42911:SF1">
    <property type="entry name" value="MODULATOR OF FTSH PROTEASE HFLC"/>
    <property type="match status" value="1"/>
</dbReference>
<comment type="similarity">
    <text evidence="2 6">Belongs to the band 7/mec-2 family. HflC subfamily.</text>
</comment>
<dbReference type="AlphaFoldDB" id="A0A059ZVB7"/>
<dbReference type="CDD" id="cd03405">
    <property type="entry name" value="SPFH_HflC"/>
    <property type="match status" value="1"/>
</dbReference>
<dbReference type="Pfam" id="PF01145">
    <property type="entry name" value="Band_7"/>
    <property type="match status" value="1"/>
</dbReference>
<dbReference type="eggNOG" id="COG0330">
    <property type="taxonomic scope" value="Bacteria"/>
</dbReference>
<evidence type="ECO:0000259" key="7">
    <source>
        <dbReference type="SMART" id="SM00244"/>
    </source>
</evidence>
<evidence type="ECO:0000256" key="6">
    <source>
        <dbReference type="PIRNR" id="PIRNR005651"/>
    </source>
</evidence>
<protein>
    <recommendedName>
        <fullName evidence="6">Protein HflC</fullName>
    </recommendedName>
</protein>
<dbReference type="EMBL" id="CP005986">
    <property type="protein sequence ID" value="AIA55403.1"/>
    <property type="molecule type" value="Genomic_DNA"/>
</dbReference>
<keyword evidence="5" id="KW-0472">Membrane</keyword>
<comment type="function">
    <text evidence="6">HflC and HflK could regulate a protease.</text>
</comment>
<keyword evidence="3" id="KW-0812">Transmembrane</keyword>
<dbReference type="Gene3D" id="3.30.479.30">
    <property type="entry name" value="Band 7 domain"/>
    <property type="match status" value="1"/>
</dbReference>
<reference evidence="8 9" key="1">
    <citation type="journal article" date="2009" name="J. Bacteriol.">
        <title>Draft genome sequence of the extremely acidophilic bacterium Acidithiobacillus caldus ATCC 51756 reveals metabolic versatility in the genus Acidithiobacillus.</title>
        <authorList>
            <person name="Valdes J."/>
            <person name="Quatrini R."/>
            <person name="Hallberg K."/>
            <person name="Dopson M."/>
            <person name="Valenzuela P.D."/>
            <person name="Holmes D.S."/>
        </authorList>
    </citation>
    <scope>NUCLEOTIDE SEQUENCE [LARGE SCALE GENOMIC DNA]</scope>
    <source>
        <strain evidence="9">ATCC 51756 / DSM 8584 / KU</strain>
    </source>
</reference>
<dbReference type="InterPro" id="IPR010200">
    <property type="entry name" value="HflC"/>
</dbReference>
<dbReference type="InterPro" id="IPR001107">
    <property type="entry name" value="Band_7"/>
</dbReference>